<evidence type="ECO:0000259" key="5">
    <source>
        <dbReference type="Pfam" id="PF00389"/>
    </source>
</evidence>
<evidence type="ECO:0000256" key="4">
    <source>
        <dbReference type="RuleBase" id="RU003719"/>
    </source>
</evidence>
<sequence>MKILISDYPDSMMPTHDYEMEILKNGFPDCEIVIYEYHDEKREEFLEIIEDVDAILTGFIKIDEEAMDKAKKLKIISMNATGYDNIDLKAANKRGIGVCPVGEYCTIDVAEFTIGMIFSLVKQVKILTKDVEQNFKWRYDVAGANPRIENLTLGIFGLGKIGRTVAKKASLLGMKVLAYDPYVNKDLVNNNEVELVEDMNYLLSHSDVISNHMNYNKTNDKFFNLNIFKQMSKIPFFINMGRGNSVEEDDLVRALDVGYLKGAALDVLKDETPHLENHPLIGRDNVIVTPHAAFYTINSIKDLQKISTENIVFYLKGDKDKVFKLVSDY</sequence>
<keyword evidence="3" id="KW-0520">NAD</keyword>
<gene>
    <name evidence="7" type="ORF">SAMN04488558_102157</name>
</gene>
<dbReference type="Pfam" id="PF00389">
    <property type="entry name" value="2-Hacid_dh"/>
    <property type="match status" value="1"/>
</dbReference>
<dbReference type="EMBL" id="FOEN01000002">
    <property type="protein sequence ID" value="SEP83550.1"/>
    <property type="molecule type" value="Genomic_DNA"/>
</dbReference>
<dbReference type="PANTHER" id="PTHR43761">
    <property type="entry name" value="D-ISOMER SPECIFIC 2-HYDROXYACID DEHYDROGENASE FAMILY PROTEIN (AFU_ORTHOLOGUE AFUA_1G13630)"/>
    <property type="match status" value="1"/>
</dbReference>
<evidence type="ECO:0000256" key="1">
    <source>
        <dbReference type="ARBA" id="ARBA00005854"/>
    </source>
</evidence>
<protein>
    <submittedName>
        <fullName evidence="7">D-3-phosphoglycerate dehydrogenase</fullName>
    </submittedName>
</protein>
<keyword evidence="2 4" id="KW-0560">Oxidoreductase</keyword>
<dbReference type="SUPFAM" id="SSF52283">
    <property type="entry name" value="Formate/glycerate dehydrogenase catalytic domain-like"/>
    <property type="match status" value="1"/>
</dbReference>
<organism evidence="7 8">
    <name type="scientific">Ignavigranum ruoffiae</name>
    <dbReference type="NCBI Taxonomy" id="89093"/>
    <lineage>
        <taxon>Bacteria</taxon>
        <taxon>Bacillati</taxon>
        <taxon>Bacillota</taxon>
        <taxon>Bacilli</taxon>
        <taxon>Lactobacillales</taxon>
        <taxon>Aerococcaceae</taxon>
        <taxon>Ignavigranum</taxon>
    </lineage>
</organism>
<dbReference type="PROSITE" id="PS00065">
    <property type="entry name" value="D_2_HYDROXYACID_DH_1"/>
    <property type="match status" value="1"/>
</dbReference>
<dbReference type="Gene3D" id="3.40.50.720">
    <property type="entry name" value="NAD(P)-binding Rossmann-like Domain"/>
    <property type="match status" value="2"/>
</dbReference>
<dbReference type="Proteomes" id="UP000198833">
    <property type="component" value="Unassembled WGS sequence"/>
</dbReference>
<comment type="similarity">
    <text evidence="1 4">Belongs to the D-isomer specific 2-hydroxyacid dehydrogenase family.</text>
</comment>
<dbReference type="PANTHER" id="PTHR43761:SF1">
    <property type="entry name" value="D-ISOMER SPECIFIC 2-HYDROXYACID DEHYDROGENASE CATALYTIC DOMAIN-CONTAINING PROTEIN-RELATED"/>
    <property type="match status" value="1"/>
</dbReference>
<evidence type="ECO:0000256" key="3">
    <source>
        <dbReference type="ARBA" id="ARBA00023027"/>
    </source>
</evidence>
<dbReference type="InterPro" id="IPR050418">
    <property type="entry name" value="D-iso_2-hydroxyacid_DH_PdxB"/>
</dbReference>
<proteinExistence type="inferred from homology"/>
<accession>A0A1H9B3C1</accession>
<dbReference type="Pfam" id="PF02826">
    <property type="entry name" value="2-Hacid_dh_C"/>
    <property type="match status" value="1"/>
</dbReference>
<evidence type="ECO:0000313" key="8">
    <source>
        <dbReference type="Proteomes" id="UP000198833"/>
    </source>
</evidence>
<dbReference type="RefSeq" id="WP_092570618.1">
    <property type="nucleotide sequence ID" value="NZ_FOEN01000002.1"/>
</dbReference>
<feature type="domain" description="D-isomer specific 2-hydroxyacid dehydrogenase catalytic" evidence="5">
    <location>
        <begin position="14"/>
        <end position="319"/>
    </location>
</feature>
<dbReference type="GO" id="GO:0016616">
    <property type="term" value="F:oxidoreductase activity, acting on the CH-OH group of donors, NAD or NADP as acceptor"/>
    <property type="evidence" value="ECO:0007669"/>
    <property type="project" value="InterPro"/>
</dbReference>
<dbReference type="InterPro" id="IPR029752">
    <property type="entry name" value="D-isomer_DH_CS1"/>
</dbReference>
<dbReference type="InterPro" id="IPR006139">
    <property type="entry name" value="D-isomer_2_OHA_DH_cat_dom"/>
</dbReference>
<dbReference type="SUPFAM" id="SSF51735">
    <property type="entry name" value="NAD(P)-binding Rossmann-fold domains"/>
    <property type="match status" value="1"/>
</dbReference>
<dbReference type="OrthoDB" id="9805416at2"/>
<evidence type="ECO:0000259" key="6">
    <source>
        <dbReference type="Pfam" id="PF02826"/>
    </source>
</evidence>
<name>A0A1H9B3C1_9LACT</name>
<dbReference type="AlphaFoldDB" id="A0A1H9B3C1"/>
<dbReference type="STRING" id="89093.SAMN04488558_102157"/>
<keyword evidence="8" id="KW-1185">Reference proteome</keyword>
<dbReference type="InterPro" id="IPR006140">
    <property type="entry name" value="D-isomer_DH_NAD-bd"/>
</dbReference>
<dbReference type="InterPro" id="IPR036291">
    <property type="entry name" value="NAD(P)-bd_dom_sf"/>
</dbReference>
<reference evidence="7 8" key="1">
    <citation type="submission" date="2016-10" db="EMBL/GenBank/DDBJ databases">
        <authorList>
            <person name="de Groot N.N."/>
        </authorList>
    </citation>
    <scope>NUCLEOTIDE SEQUENCE [LARGE SCALE GENOMIC DNA]</scope>
    <source>
        <strain evidence="7 8">DSM 15695</strain>
    </source>
</reference>
<evidence type="ECO:0000313" key="7">
    <source>
        <dbReference type="EMBL" id="SEP83550.1"/>
    </source>
</evidence>
<feature type="domain" description="D-isomer specific 2-hydroxyacid dehydrogenase NAD-binding" evidence="6">
    <location>
        <begin position="114"/>
        <end position="293"/>
    </location>
</feature>
<evidence type="ECO:0000256" key="2">
    <source>
        <dbReference type="ARBA" id="ARBA00023002"/>
    </source>
</evidence>
<dbReference type="GO" id="GO:0051287">
    <property type="term" value="F:NAD binding"/>
    <property type="evidence" value="ECO:0007669"/>
    <property type="project" value="InterPro"/>
</dbReference>